<dbReference type="Gene3D" id="3.10.20.90">
    <property type="entry name" value="Phosphatidylinositol 3-kinase Catalytic Subunit, Chain A, domain 1"/>
    <property type="match status" value="1"/>
</dbReference>
<feature type="region of interest" description="Disordered" evidence="1">
    <location>
        <begin position="68"/>
        <end position="124"/>
    </location>
</feature>
<reference evidence="3" key="2">
    <citation type="submission" date="2015-01" db="EMBL/GenBank/DDBJ databases">
        <title>Evolutionary Origins and Diversification of the Mycorrhizal Mutualists.</title>
        <authorList>
            <consortium name="DOE Joint Genome Institute"/>
            <consortium name="Mycorrhizal Genomics Consortium"/>
            <person name="Kohler A."/>
            <person name="Kuo A."/>
            <person name="Nagy L.G."/>
            <person name="Floudas D."/>
            <person name="Copeland A."/>
            <person name="Barry K.W."/>
            <person name="Cichocki N."/>
            <person name="Veneault-Fourrey C."/>
            <person name="LaButti K."/>
            <person name="Lindquist E.A."/>
            <person name="Lipzen A."/>
            <person name="Lundell T."/>
            <person name="Morin E."/>
            <person name="Murat C."/>
            <person name="Riley R."/>
            <person name="Ohm R."/>
            <person name="Sun H."/>
            <person name="Tunlid A."/>
            <person name="Henrissat B."/>
            <person name="Grigoriev I.V."/>
            <person name="Hibbett D.S."/>
            <person name="Martin F."/>
        </authorList>
    </citation>
    <scope>NUCLEOTIDE SEQUENCE [LARGE SCALE GENOMIC DNA]</scope>
    <source>
        <strain evidence="3">MUT 4182</strain>
    </source>
</reference>
<dbReference type="AlphaFoldDB" id="A0A0C3QHV0"/>
<evidence type="ECO:0000256" key="1">
    <source>
        <dbReference type="SAM" id="MobiDB-lite"/>
    </source>
</evidence>
<dbReference type="STRING" id="1051891.A0A0C3QHV0"/>
<proteinExistence type="predicted"/>
<sequence>MSDRPRPRPRPRSKASKESATQVPSSQEASTSFAIAPGKVDDVVKEVVKEEVKKPEAVNPALAYFMMNKKNDARQKQRGSATTKQQREQAKVVHVEYDLDQDIPEPESPFSKRKMKDSVLPTAPKTQLPSWARDVRNISPVVSDADSDIEIIEVRDASDDEDMSPRTKRARLASREPSQGLGNRRKDKQKARGRSSSPELIEPPTLTAADLADAQATFRSYYPRPAPRASSPDIFANRSNDSITELNPELQELAKRVRKNITRATSEAASGKPEVVIIRVVYHPHPQDPPVANTNKAWAFKMKRTDELKPVFEKVAAAMFVPIDRIKICHNGIDVFKLATPDSIQSIWAEADFDAYLDTTLR</sequence>
<reference evidence="2 3" key="1">
    <citation type="submission" date="2014-04" db="EMBL/GenBank/DDBJ databases">
        <authorList>
            <consortium name="DOE Joint Genome Institute"/>
            <person name="Kuo A."/>
            <person name="Girlanda M."/>
            <person name="Perotto S."/>
            <person name="Kohler A."/>
            <person name="Nagy L.G."/>
            <person name="Floudas D."/>
            <person name="Copeland A."/>
            <person name="Barry K.W."/>
            <person name="Cichocki N."/>
            <person name="Veneault-Fourrey C."/>
            <person name="LaButti K."/>
            <person name="Lindquist E.A."/>
            <person name="Lipzen A."/>
            <person name="Lundell T."/>
            <person name="Morin E."/>
            <person name="Murat C."/>
            <person name="Sun H."/>
            <person name="Tunlid A."/>
            <person name="Henrissat B."/>
            <person name="Grigoriev I.V."/>
            <person name="Hibbett D.S."/>
            <person name="Martin F."/>
            <person name="Nordberg H.P."/>
            <person name="Cantor M.N."/>
            <person name="Hua S.X."/>
        </authorList>
    </citation>
    <scope>NUCLEOTIDE SEQUENCE [LARGE SCALE GENOMIC DNA]</scope>
    <source>
        <strain evidence="2 3">MUT 4182</strain>
    </source>
</reference>
<dbReference type="Proteomes" id="UP000054248">
    <property type="component" value="Unassembled WGS sequence"/>
</dbReference>
<evidence type="ECO:0000313" key="2">
    <source>
        <dbReference type="EMBL" id="KIO31515.1"/>
    </source>
</evidence>
<evidence type="ECO:0000313" key="3">
    <source>
        <dbReference type="Proteomes" id="UP000054248"/>
    </source>
</evidence>
<protein>
    <recommendedName>
        <fullName evidence="4">Rad60/SUMO-like domain-containing protein</fullName>
    </recommendedName>
</protein>
<dbReference type="HOGENOM" id="CLU_768492_0_0_1"/>
<feature type="region of interest" description="Disordered" evidence="1">
    <location>
        <begin position="1"/>
        <end position="40"/>
    </location>
</feature>
<evidence type="ECO:0008006" key="4">
    <source>
        <dbReference type="Google" id="ProtNLM"/>
    </source>
</evidence>
<dbReference type="OrthoDB" id="3365399at2759"/>
<feature type="region of interest" description="Disordered" evidence="1">
    <location>
        <begin position="153"/>
        <end position="207"/>
    </location>
</feature>
<dbReference type="EMBL" id="KN822962">
    <property type="protein sequence ID" value="KIO31515.1"/>
    <property type="molecule type" value="Genomic_DNA"/>
</dbReference>
<gene>
    <name evidence="2" type="ORF">M407DRAFT_19458</name>
</gene>
<accession>A0A0C3QHV0</accession>
<feature type="compositionally biased region" description="Basic and acidic residues" evidence="1">
    <location>
        <begin position="85"/>
        <end position="97"/>
    </location>
</feature>
<feature type="compositionally biased region" description="Polar residues" evidence="1">
    <location>
        <begin position="18"/>
        <end position="33"/>
    </location>
</feature>
<organism evidence="2 3">
    <name type="scientific">Tulasnella calospora MUT 4182</name>
    <dbReference type="NCBI Taxonomy" id="1051891"/>
    <lineage>
        <taxon>Eukaryota</taxon>
        <taxon>Fungi</taxon>
        <taxon>Dikarya</taxon>
        <taxon>Basidiomycota</taxon>
        <taxon>Agaricomycotina</taxon>
        <taxon>Agaricomycetes</taxon>
        <taxon>Cantharellales</taxon>
        <taxon>Tulasnellaceae</taxon>
        <taxon>Tulasnella</taxon>
    </lineage>
</organism>
<name>A0A0C3QHV0_9AGAM</name>
<feature type="compositionally biased region" description="Basic residues" evidence="1">
    <location>
        <begin position="183"/>
        <end position="193"/>
    </location>
</feature>
<keyword evidence="3" id="KW-1185">Reference proteome</keyword>
<feature type="non-terminal residue" evidence="2">
    <location>
        <position position="362"/>
    </location>
</feature>